<proteinExistence type="predicted"/>
<keyword evidence="2" id="KW-1185">Reference proteome</keyword>
<accession>A0A4S8KYR2</accession>
<protein>
    <submittedName>
        <fullName evidence="1">Uncharacterized protein</fullName>
    </submittedName>
</protein>
<dbReference type="Proteomes" id="UP000297245">
    <property type="component" value="Unassembled WGS sequence"/>
</dbReference>
<reference evidence="1 2" key="1">
    <citation type="journal article" date="2019" name="Nat. Ecol. Evol.">
        <title>Megaphylogeny resolves global patterns of mushroom evolution.</title>
        <authorList>
            <person name="Varga T."/>
            <person name="Krizsan K."/>
            <person name="Foldi C."/>
            <person name="Dima B."/>
            <person name="Sanchez-Garcia M."/>
            <person name="Sanchez-Ramirez S."/>
            <person name="Szollosi G.J."/>
            <person name="Szarkandi J.G."/>
            <person name="Papp V."/>
            <person name="Albert L."/>
            <person name="Andreopoulos W."/>
            <person name="Angelini C."/>
            <person name="Antonin V."/>
            <person name="Barry K.W."/>
            <person name="Bougher N.L."/>
            <person name="Buchanan P."/>
            <person name="Buyck B."/>
            <person name="Bense V."/>
            <person name="Catcheside P."/>
            <person name="Chovatia M."/>
            <person name="Cooper J."/>
            <person name="Damon W."/>
            <person name="Desjardin D."/>
            <person name="Finy P."/>
            <person name="Geml J."/>
            <person name="Haridas S."/>
            <person name="Hughes K."/>
            <person name="Justo A."/>
            <person name="Karasinski D."/>
            <person name="Kautmanova I."/>
            <person name="Kiss B."/>
            <person name="Kocsube S."/>
            <person name="Kotiranta H."/>
            <person name="LaButti K.M."/>
            <person name="Lechner B.E."/>
            <person name="Liimatainen K."/>
            <person name="Lipzen A."/>
            <person name="Lukacs Z."/>
            <person name="Mihaltcheva S."/>
            <person name="Morgado L.N."/>
            <person name="Niskanen T."/>
            <person name="Noordeloos M.E."/>
            <person name="Ohm R.A."/>
            <person name="Ortiz-Santana B."/>
            <person name="Ovrebo C."/>
            <person name="Racz N."/>
            <person name="Riley R."/>
            <person name="Savchenko A."/>
            <person name="Shiryaev A."/>
            <person name="Soop K."/>
            <person name="Spirin V."/>
            <person name="Szebenyi C."/>
            <person name="Tomsovsky M."/>
            <person name="Tulloss R.E."/>
            <person name="Uehling J."/>
            <person name="Grigoriev I.V."/>
            <person name="Vagvolgyi C."/>
            <person name="Papp T."/>
            <person name="Martin F.M."/>
            <person name="Miettinen O."/>
            <person name="Hibbett D.S."/>
            <person name="Nagy L.G."/>
        </authorList>
    </citation>
    <scope>NUCLEOTIDE SEQUENCE [LARGE SCALE GENOMIC DNA]</scope>
    <source>
        <strain evidence="1 2">CBS 962.96</strain>
    </source>
</reference>
<dbReference type="EMBL" id="ML179831">
    <property type="protein sequence ID" value="THU81187.1"/>
    <property type="molecule type" value="Genomic_DNA"/>
</dbReference>
<gene>
    <name evidence="1" type="ORF">K435DRAFT_809286</name>
</gene>
<name>A0A4S8KYR2_DENBC</name>
<sequence length="101" mass="11524">MTPVAPTLKPVRAPIFIGRTSLVNIKVLVDLEFLAYNNGNLNLVTCDVSGTSQDRKVERVCFERSSIWICLSENTTNKNHKKIREDLLQYEDFLVVANFDH</sequence>
<dbReference type="AlphaFoldDB" id="A0A4S8KYR2"/>
<evidence type="ECO:0000313" key="2">
    <source>
        <dbReference type="Proteomes" id="UP000297245"/>
    </source>
</evidence>
<organism evidence="1 2">
    <name type="scientific">Dendrothele bispora (strain CBS 962.96)</name>
    <dbReference type="NCBI Taxonomy" id="1314807"/>
    <lineage>
        <taxon>Eukaryota</taxon>
        <taxon>Fungi</taxon>
        <taxon>Dikarya</taxon>
        <taxon>Basidiomycota</taxon>
        <taxon>Agaricomycotina</taxon>
        <taxon>Agaricomycetes</taxon>
        <taxon>Agaricomycetidae</taxon>
        <taxon>Agaricales</taxon>
        <taxon>Agaricales incertae sedis</taxon>
        <taxon>Dendrothele</taxon>
    </lineage>
</organism>
<evidence type="ECO:0000313" key="1">
    <source>
        <dbReference type="EMBL" id="THU81187.1"/>
    </source>
</evidence>